<name>A0A9D4PAR3_RHISA</name>
<evidence type="ECO:0000313" key="3">
    <source>
        <dbReference type="Proteomes" id="UP000821837"/>
    </source>
</evidence>
<feature type="region of interest" description="Disordered" evidence="1">
    <location>
        <begin position="317"/>
        <end position="338"/>
    </location>
</feature>
<dbReference type="AlphaFoldDB" id="A0A9D4PAR3"/>
<dbReference type="Proteomes" id="UP000821837">
    <property type="component" value="Unassembled WGS sequence"/>
</dbReference>
<organism evidence="2 3">
    <name type="scientific">Rhipicephalus sanguineus</name>
    <name type="common">Brown dog tick</name>
    <name type="synonym">Ixodes sanguineus</name>
    <dbReference type="NCBI Taxonomy" id="34632"/>
    <lineage>
        <taxon>Eukaryota</taxon>
        <taxon>Metazoa</taxon>
        <taxon>Ecdysozoa</taxon>
        <taxon>Arthropoda</taxon>
        <taxon>Chelicerata</taxon>
        <taxon>Arachnida</taxon>
        <taxon>Acari</taxon>
        <taxon>Parasitiformes</taxon>
        <taxon>Ixodida</taxon>
        <taxon>Ixodoidea</taxon>
        <taxon>Ixodidae</taxon>
        <taxon>Rhipicephalinae</taxon>
        <taxon>Rhipicephalus</taxon>
        <taxon>Rhipicephalus</taxon>
    </lineage>
</organism>
<dbReference type="PANTHER" id="PTHR11909">
    <property type="entry name" value="CASEIN KINASE-RELATED"/>
    <property type="match status" value="1"/>
</dbReference>
<accession>A0A9D4PAR3</accession>
<proteinExistence type="predicted"/>
<dbReference type="SUPFAM" id="SSF56112">
    <property type="entry name" value="Protein kinase-like (PK-like)"/>
    <property type="match status" value="1"/>
</dbReference>
<reference evidence="2" key="1">
    <citation type="journal article" date="2020" name="Cell">
        <title>Large-Scale Comparative Analyses of Tick Genomes Elucidate Their Genetic Diversity and Vector Capacities.</title>
        <authorList>
            <consortium name="Tick Genome and Microbiome Consortium (TIGMIC)"/>
            <person name="Jia N."/>
            <person name="Wang J."/>
            <person name="Shi W."/>
            <person name="Du L."/>
            <person name="Sun Y."/>
            <person name="Zhan W."/>
            <person name="Jiang J.F."/>
            <person name="Wang Q."/>
            <person name="Zhang B."/>
            <person name="Ji P."/>
            <person name="Bell-Sakyi L."/>
            <person name="Cui X.M."/>
            <person name="Yuan T.T."/>
            <person name="Jiang B.G."/>
            <person name="Yang W.F."/>
            <person name="Lam T.T."/>
            <person name="Chang Q.C."/>
            <person name="Ding S.J."/>
            <person name="Wang X.J."/>
            <person name="Zhu J.G."/>
            <person name="Ruan X.D."/>
            <person name="Zhao L."/>
            <person name="Wei J.T."/>
            <person name="Ye R.Z."/>
            <person name="Que T.C."/>
            <person name="Du C.H."/>
            <person name="Zhou Y.H."/>
            <person name="Cheng J.X."/>
            <person name="Dai P.F."/>
            <person name="Guo W.B."/>
            <person name="Han X.H."/>
            <person name="Huang E.J."/>
            <person name="Li L.F."/>
            <person name="Wei W."/>
            <person name="Gao Y.C."/>
            <person name="Liu J.Z."/>
            <person name="Shao H.Z."/>
            <person name="Wang X."/>
            <person name="Wang C.C."/>
            <person name="Yang T.C."/>
            <person name="Huo Q.B."/>
            <person name="Li W."/>
            <person name="Chen H.Y."/>
            <person name="Chen S.E."/>
            <person name="Zhou L.G."/>
            <person name="Ni X.B."/>
            <person name="Tian J.H."/>
            <person name="Sheng Y."/>
            <person name="Liu T."/>
            <person name="Pan Y.S."/>
            <person name="Xia L.Y."/>
            <person name="Li J."/>
            <person name="Zhao F."/>
            <person name="Cao W.C."/>
        </authorList>
    </citation>
    <scope>NUCLEOTIDE SEQUENCE</scope>
    <source>
        <strain evidence="2">Rsan-2018</strain>
    </source>
</reference>
<protein>
    <submittedName>
        <fullName evidence="2">Uncharacterized protein</fullName>
    </submittedName>
</protein>
<keyword evidence="3" id="KW-1185">Reference proteome</keyword>
<sequence>MLMDRFGQYLQNILDRQGKTLSLKHAFSIIMPVLECFHSYEYIHTYADMKASWVPHCFSKNNENKLYRQDFGFIYRCTENGKRKEYEDDWRKAHDGTIEFTGPHNHTGAHSRRGDADLLGFNVFQWLCCQLLWEDDLKNPEYVSQQKKAIVENIPLLMIRCFQHGDIPCGITEFLQHVYSVKFKDTEDYKRQTGILEKSIQAAGFKPSSRLVFMPPRTQRRKSFSPKKYGLQEITFAEDNMGDSGNEMDAEELQTAKVATTPVKTPLRKSDHWTPAVTVSASCLDGVVELEPKKNVVSSLSGWTSSEDFRKNGFCEDSKSPGLDNPNATAYEHQIGFR</sequence>
<dbReference type="OrthoDB" id="2687620at2759"/>
<reference evidence="2" key="2">
    <citation type="submission" date="2021-09" db="EMBL/GenBank/DDBJ databases">
        <authorList>
            <person name="Jia N."/>
            <person name="Wang J."/>
            <person name="Shi W."/>
            <person name="Du L."/>
            <person name="Sun Y."/>
            <person name="Zhan W."/>
            <person name="Jiang J."/>
            <person name="Wang Q."/>
            <person name="Zhang B."/>
            <person name="Ji P."/>
            <person name="Sakyi L.B."/>
            <person name="Cui X."/>
            <person name="Yuan T."/>
            <person name="Jiang B."/>
            <person name="Yang W."/>
            <person name="Lam T.T.-Y."/>
            <person name="Chang Q."/>
            <person name="Ding S."/>
            <person name="Wang X."/>
            <person name="Zhu J."/>
            <person name="Ruan X."/>
            <person name="Zhao L."/>
            <person name="Wei J."/>
            <person name="Que T."/>
            <person name="Du C."/>
            <person name="Cheng J."/>
            <person name="Dai P."/>
            <person name="Han X."/>
            <person name="Huang E."/>
            <person name="Gao Y."/>
            <person name="Liu J."/>
            <person name="Shao H."/>
            <person name="Ye R."/>
            <person name="Li L."/>
            <person name="Wei W."/>
            <person name="Wang X."/>
            <person name="Wang C."/>
            <person name="Huo Q."/>
            <person name="Li W."/>
            <person name="Guo W."/>
            <person name="Chen H."/>
            <person name="Chen S."/>
            <person name="Zhou L."/>
            <person name="Zhou L."/>
            <person name="Ni X."/>
            <person name="Tian J."/>
            <person name="Zhou Y."/>
            <person name="Sheng Y."/>
            <person name="Liu T."/>
            <person name="Pan Y."/>
            <person name="Xia L."/>
            <person name="Li J."/>
            <person name="Zhao F."/>
            <person name="Cao W."/>
        </authorList>
    </citation>
    <scope>NUCLEOTIDE SEQUENCE</scope>
    <source>
        <strain evidence="2">Rsan-2018</strain>
        <tissue evidence="2">Larvae</tissue>
    </source>
</reference>
<dbReference type="VEuPathDB" id="VectorBase:RSAN_049491"/>
<dbReference type="EMBL" id="JABSTV010002019">
    <property type="protein sequence ID" value="KAH7931768.1"/>
    <property type="molecule type" value="Genomic_DNA"/>
</dbReference>
<gene>
    <name evidence="2" type="ORF">HPB52_025371</name>
</gene>
<evidence type="ECO:0000313" key="2">
    <source>
        <dbReference type="EMBL" id="KAH7931768.1"/>
    </source>
</evidence>
<dbReference type="Gene3D" id="1.10.510.10">
    <property type="entry name" value="Transferase(Phosphotransferase) domain 1"/>
    <property type="match status" value="1"/>
</dbReference>
<evidence type="ECO:0000256" key="1">
    <source>
        <dbReference type="SAM" id="MobiDB-lite"/>
    </source>
</evidence>
<dbReference type="InterPro" id="IPR011009">
    <property type="entry name" value="Kinase-like_dom_sf"/>
</dbReference>
<dbReference type="InterPro" id="IPR050235">
    <property type="entry name" value="CK1_Ser-Thr_kinase"/>
</dbReference>
<comment type="caution">
    <text evidence="2">The sequence shown here is derived from an EMBL/GenBank/DDBJ whole genome shotgun (WGS) entry which is preliminary data.</text>
</comment>